<gene>
    <name evidence="10" type="ORF">PFL1_02494</name>
</gene>
<evidence type="ECO:0000256" key="5">
    <source>
        <dbReference type="ARBA" id="ARBA00022801"/>
    </source>
</evidence>
<dbReference type="EMBL" id="KE361629">
    <property type="protein sequence ID" value="EPQ29821.1"/>
    <property type="molecule type" value="Genomic_DNA"/>
</dbReference>
<dbReference type="EC" id="3.1.3.15" evidence="3 8"/>
<evidence type="ECO:0000313" key="10">
    <source>
        <dbReference type="EMBL" id="EPQ29821.1"/>
    </source>
</evidence>
<dbReference type="InterPro" id="IPR016195">
    <property type="entry name" value="Pol/histidinol_Pase-like"/>
</dbReference>
<dbReference type="Proteomes" id="UP000053664">
    <property type="component" value="Unassembled WGS sequence"/>
</dbReference>
<accession>A0A061HGP0</accession>
<evidence type="ECO:0000256" key="1">
    <source>
        <dbReference type="ARBA" id="ARBA00004970"/>
    </source>
</evidence>
<evidence type="ECO:0000256" key="6">
    <source>
        <dbReference type="ARBA" id="ARBA00023102"/>
    </source>
</evidence>
<evidence type="ECO:0000256" key="7">
    <source>
        <dbReference type="ARBA" id="ARBA00049158"/>
    </source>
</evidence>
<dbReference type="UniPathway" id="UPA00031">
    <property type="reaction ID" value="UER00013"/>
</dbReference>
<evidence type="ECO:0000256" key="4">
    <source>
        <dbReference type="ARBA" id="ARBA00022605"/>
    </source>
</evidence>
<protein>
    <recommendedName>
        <fullName evidence="3 8">Histidinol-phosphatase</fullName>
        <shortName evidence="8">HolPase</shortName>
        <ecNumber evidence="3 8">3.1.3.15</ecNumber>
    </recommendedName>
</protein>
<keyword evidence="4 8" id="KW-0028">Amino-acid biosynthesis</keyword>
<proteinExistence type="inferred from homology"/>
<dbReference type="GO" id="GO:0000105">
    <property type="term" value="P:L-histidine biosynthetic process"/>
    <property type="evidence" value="ECO:0007669"/>
    <property type="project" value="UniProtKB-UniRule"/>
</dbReference>
<evidence type="ECO:0000259" key="9">
    <source>
        <dbReference type="Pfam" id="PF02811"/>
    </source>
</evidence>
<organism evidence="10 11">
    <name type="scientific">Pseudozyma flocculosa PF-1</name>
    <dbReference type="NCBI Taxonomy" id="1277687"/>
    <lineage>
        <taxon>Eukaryota</taxon>
        <taxon>Fungi</taxon>
        <taxon>Dikarya</taxon>
        <taxon>Basidiomycota</taxon>
        <taxon>Ustilaginomycotina</taxon>
        <taxon>Ustilaginomycetes</taxon>
        <taxon>Ustilaginales</taxon>
        <taxon>Ustilaginaceae</taxon>
        <taxon>Pseudozyma</taxon>
    </lineage>
</organism>
<dbReference type="RefSeq" id="XP_007878202.1">
    <property type="nucleotide sequence ID" value="XM_007880011.1"/>
</dbReference>
<dbReference type="GO" id="GO:0004401">
    <property type="term" value="F:histidinol-phosphatase activity"/>
    <property type="evidence" value="ECO:0007669"/>
    <property type="project" value="UniProtKB-UniRule"/>
</dbReference>
<dbReference type="PANTHER" id="PTHR21039">
    <property type="entry name" value="HISTIDINOL PHOSPHATASE-RELATED"/>
    <property type="match status" value="1"/>
</dbReference>
<dbReference type="Pfam" id="PF02811">
    <property type="entry name" value="PHP"/>
    <property type="match status" value="1"/>
</dbReference>
<dbReference type="CDD" id="cd12110">
    <property type="entry name" value="PHP_HisPPase_Hisj_like"/>
    <property type="match status" value="1"/>
</dbReference>
<comment type="catalytic activity">
    <reaction evidence="7 8">
        <text>L-histidinol phosphate + H2O = L-histidinol + phosphate</text>
        <dbReference type="Rhea" id="RHEA:14465"/>
        <dbReference type="ChEBI" id="CHEBI:15377"/>
        <dbReference type="ChEBI" id="CHEBI:43474"/>
        <dbReference type="ChEBI" id="CHEBI:57699"/>
        <dbReference type="ChEBI" id="CHEBI:57980"/>
        <dbReference type="EC" id="3.1.3.15"/>
    </reaction>
</comment>
<evidence type="ECO:0000256" key="2">
    <source>
        <dbReference type="ARBA" id="ARBA00009152"/>
    </source>
</evidence>
<sequence>MPHSHHSHSGQFCLHAKSSLSDVVERARALGFTHFHLSEHVPRQSTDQLYPEEIEAKVTPDTLRATFESYLIEARRLAATLDGQMQVLVGCETENVTSPDTLDYLVDVLQHTEGGSTSTPATPPGAIGKGRVDFLVGSVHHTHGVPIDFDPETFERALCCSRTGPAEPAQQRQPTGSEADETEAHEALMLSYLDTQLETMQRLRPEVIGHFDLFRLYRPGASVRSKEVWAKIERNVRYAVGYGALFECNAAAFRKGWQTAYPGKEILELILSLDGRLCLSDDSHGVQAVALNYHRLRRYLVDAGVDQIWYLEKATAEDHQLPDSSPPTRFERGTVARKMGSEWSRHPFWQTYDEIRLREEKDAAAAATPAAATTATASG</sequence>
<keyword evidence="5 8" id="KW-0378">Hydrolase</keyword>
<dbReference type="GeneID" id="19316614"/>
<keyword evidence="6 8" id="KW-0368">Histidine biosynthesis</keyword>
<feature type="domain" description="PHP" evidence="9">
    <location>
        <begin position="5"/>
        <end position="250"/>
    </location>
</feature>
<reference evidence="10 11" key="1">
    <citation type="journal article" date="2013" name="Plant Cell">
        <title>The transition from a phytopathogenic smut ancestor to an anamorphic biocontrol agent deciphered by comparative whole-genome analysis.</title>
        <authorList>
            <person name="Lefebvre F."/>
            <person name="Joly D.L."/>
            <person name="Labbe C."/>
            <person name="Teichmann B."/>
            <person name="Linning R."/>
            <person name="Belzile F."/>
            <person name="Bakkeren G."/>
            <person name="Belanger R.R."/>
        </authorList>
    </citation>
    <scope>NUCLEOTIDE SEQUENCE [LARGE SCALE GENOMIC DNA]</scope>
    <source>
        <strain evidence="10 11">PF-1</strain>
    </source>
</reference>
<evidence type="ECO:0000256" key="3">
    <source>
        <dbReference type="ARBA" id="ARBA00013085"/>
    </source>
</evidence>
<evidence type="ECO:0000256" key="8">
    <source>
        <dbReference type="RuleBase" id="RU366003"/>
    </source>
</evidence>
<dbReference type="Gene3D" id="3.20.20.140">
    <property type="entry name" value="Metal-dependent hydrolases"/>
    <property type="match status" value="1"/>
</dbReference>
<comment type="similarity">
    <text evidence="2 8">Belongs to the PHP hydrolase family. HisK subfamily.</text>
</comment>
<dbReference type="eggNOG" id="ENOG502RXUQ">
    <property type="taxonomic scope" value="Eukaryota"/>
</dbReference>
<dbReference type="InterPro" id="IPR004013">
    <property type="entry name" value="PHP_dom"/>
</dbReference>
<dbReference type="InterPro" id="IPR010140">
    <property type="entry name" value="Histidinol_P_phosphatase_HisJ"/>
</dbReference>
<dbReference type="GO" id="GO:0005737">
    <property type="term" value="C:cytoplasm"/>
    <property type="evidence" value="ECO:0007669"/>
    <property type="project" value="TreeGrafter"/>
</dbReference>
<dbReference type="SUPFAM" id="SSF89550">
    <property type="entry name" value="PHP domain-like"/>
    <property type="match status" value="1"/>
</dbReference>
<name>A0A061HGP0_9BASI</name>
<evidence type="ECO:0000313" key="11">
    <source>
        <dbReference type="Proteomes" id="UP000053664"/>
    </source>
</evidence>
<comment type="pathway">
    <text evidence="1 8">Amino-acid biosynthesis; L-histidine biosynthesis; L-histidine from 5-phospho-alpha-D-ribose 1-diphosphate: step 8/9.</text>
</comment>
<dbReference type="NCBIfam" id="TIGR01856">
    <property type="entry name" value="hisJ_fam"/>
    <property type="match status" value="1"/>
</dbReference>
<dbReference type="OrthoDB" id="5957391at2759"/>
<dbReference type="PANTHER" id="PTHR21039:SF0">
    <property type="entry name" value="HISTIDINOL-PHOSPHATASE"/>
    <property type="match status" value="1"/>
</dbReference>
<dbReference type="HOGENOM" id="CLU_054611_0_0_1"/>
<dbReference type="KEGG" id="pfp:PFL1_02494"/>
<dbReference type="AlphaFoldDB" id="A0A061HGP0"/>